<dbReference type="GO" id="GO:0046872">
    <property type="term" value="F:metal ion binding"/>
    <property type="evidence" value="ECO:0007669"/>
    <property type="project" value="UniProtKB-KW"/>
</dbReference>
<organism evidence="2 3">
    <name type="scientific">Xylanibacter ruminicola</name>
    <name type="common">Prevotella ruminicola</name>
    <dbReference type="NCBI Taxonomy" id="839"/>
    <lineage>
        <taxon>Bacteria</taxon>
        <taxon>Pseudomonadati</taxon>
        <taxon>Bacteroidota</taxon>
        <taxon>Bacteroidia</taxon>
        <taxon>Bacteroidales</taxon>
        <taxon>Prevotellaceae</taxon>
        <taxon>Xylanibacter</taxon>
    </lineage>
</organism>
<sequence>MTTKQTNQQKPKARGGKKLMSELLTETRMYIEQAEQTDVEPLRQFLLNNPERPLIAMGHGGSHSSAAYAALLYGTNCGLGRAITPYQANSLSDETLKNSKLLLISKSLKNQDVVYVSQRMTAVNPEHSCVVTMNPTEDDNANIRRVKKSCPNGVTNHYFDIPDGFISVNGTFAYFALLYKAFTGDADFSRRLAMSVDSAENYVYRCVDGTTTPPDLRTITQFTVLFGSYGEPVAHKLESNMTEAGLASCVISDYRDECHGRFLALSNFISSPKHSQTDCALVLLVTPREESLCRNLLDRLPGHLPVVIIRTDIDTPLGSIDLLYKMSIFTSDFGEKYRHSNPNDPENLGGFSKGAFRDLVRFQDDFSLYGALALNAPHVSYTDRLQIKSEHTSINLLGLHFSDIEVPYLMAAFDDSRDALKTQQTILNPEKGYLNNPERIRRDFLEDRFHVKCRRALEFEKPGYQWCDEWKKYLLGQPADADILNDAYINWLGYTLRFCPQPDGLLNVSAVSPSTPISLPNHGLIGGIVGEVLGSKYELEKDKQKVKNLAGQDHIKPLVSMTYTDDTVLTLATAKWLMDDPEHQKQKLIDLYKRFARRYVSYSFGKNFRAWVRSDSREPYGAGSNGSAMRVAPVAWYAHSLDECLALAKITAEVTHNSPEGIRGAQAVAAAIYLNRTGSSKTDIRSYIEQTFGYNLHRSTDEIRPNYTFETACDKSVPESIICFLEAKSFEDAVIRAISLGGDTDTMACIAGNIAAATMPVPPSLATFAYEKLPLELREILCLEK</sequence>
<dbReference type="InterPro" id="IPR005502">
    <property type="entry name" value="Ribosyl_crysJ1"/>
</dbReference>
<dbReference type="SUPFAM" id="SSF101478">
    <property type="entry name" value="ADP-ribosylglycohydrolase"/>
    <property type="match status" value="1"/>
</dbReference>
<feature type="binding site" evidence="1">
    <location>
        <position position="745"/>
    </location>
    <ligand>
        <name>Mg(2+)</name>
        <dbReference type="ChEBI" id="CHEBI:18420"/>
        <label>1</label>
    </ligand>
</feature>
<dbReference type="AlphaFoldDB" id="A0A1H4DBS1"/>
<keyword evidence="1" id="KW-0479">Metal-binding</keyword>
<name>A0A1H4DBS1_XYLRU</name>
<feature type="binding site" evidence="1">
    <location>
        <position position="565"/>
    </location>
    <ligand>
        <name>Mg(2+)</name>
        <dbReference type="ChEBI" id="CHEBI:18420"/>
        <label>1</label>
    </ligand>
</feature>
<evidence type="ECO:0000313" key="2">
    <source>
        <dbReference type="EMBL" id="SEA70233.1"/>
    </source>
</evidence>
<evidence type="ECO:0000313" key="3">
    <source>
        <dbReference type="Proteomes" id="UP000182257"/>
    </source>
</evidence>
<keyword evidence="1" id="KW-0460">Magnesium</keyword>
<dbReference type="PANTHER" id="PTHR16222:SF12">
    <property type="entry name" value="ADP-RIBOSYLGLYCOHYDROLASE-RELATED"/>
    <property type="match status" value="1"/>
</dbReference>
<dbReference type="Proteomes" id="UP000182257">
    <property type="component" value="Unassembled WGS sequence"/>
</dbReference>
<dbReference type="RefSeq" id="WP_254771711.1">
    <property type="nucleotide sequence ID" value="NZ_FNRF01000004.1"/>
</dbReference>
<dbReference type="EMBL" id="FNRF01000004">
    <property type="protein sequence ID" value="SEA70233.1"/>
    <property type="molecule type" value="Genomic_DNA"/>
</dbReference>
<proteinExistence type="predicted"/>
<reference evidence="2 3" key="1">
    <citation type="submission" date="2016-10" db="EMBL/GenBank/DDBJ databases">
        <authorList>
            <person name="de Groot N.N."/>
        </authorList>
    </citation>
    <scope>NUCLEOTIDE SEQUENCE [LARGE SCALE GENOMIC DNA]</scope>
    <source>
        <strain evidence="2 3">D31d</strain>
    </source>
</reference>
<comment type="cofactor">
    <cofactor evidence="1">
        <name>Mg(2+)</name>
        <dbReference type="ChEBI" id="CHEBI:18420"/>
    </cofactor>
    <text evidence="1">Binds 2 magnesium ions per subunit.</text>
</comment>
<dbReference type="Gene3D" id="1.10.4080.10">
    <property type="entry name" value="ADP-ribosylation/Crystallin J1"/>
    <property type="match status" value="1"/>
</dbReference>
<dbReference type="InterPro" id="IPR036705">
    <property type="entry name" value="Ribosyl_crysJ1_sf"/>
</dbReference>
<evidence type="ECO:0000256" key="1">
    <source>
        <dbReference type="PIRSR" id="PIRSR605502-1"/>
    </source>
</evidence>
<dbReference type="PANTHER" id="PTHR16222">
    <property type="entry name" value="ADP-RIBOSYLGLYCOHYDROLASE"/>
    <property type="match status" value="1"/>
</dbReference>
<dbReference type="InterPro" id="IPR050792">
    <property type="entry name" value="ADP-ribosylglycohydrolase"/>
</dbReference>
<accession>A0A1H4DBS1</accession>
<dbReference type="GO" id="GO:0016787">
    <property type="term" value="F:hydrolase activity"/>
    <property type="evidence" value="ECO:0007669"/>
    <property type="project" value="UniProtKB-KW"/>
</dbReference>
<feature type="binding site" evidence="1">
    <location>
        <position position="566"/>
    </location>
    <ligand>
        <name>Mg(2+)</name>
        <dbReference type="ChEBI" id="CHEBI:18420"/>
        <label>1</label>
    </ligand>
</feature>
<feature type="binding site" evidence="1">
    <location>
        <position position="564"/>
    </location>
    <ligand>
        <name>Mg(2+)</name>
        <dbReference type="ChEBI" id="CHEBI:18420"/>
        <label>1</label>
    </ligand>
</feature>
<feature type="binding site" evidence="1">
    <location>
        <position position="743"/>
    </location>
    <ligand>
        <name>Mg(2+)</name>
        <dbReference type="ChEBI" id="CHEBI:18420"/>
        <label>1</label>
    </ligand>
</feature>
<keyword evidence="2" id="KW-0378">Hydrolase</keyword>
<protein>
    <submittedName>
        <fullName evidence="2">ADP-ribosylglycohydrolase</fullName>
    </submittedName>
</protein>
<gene>
    <name evidence="2" type="ORF">SAMN05216462_2235</name>
</gene>
<dbReference type="Pfam" id="PF03747">
    <property type="entry name" value="ADP_ribosyl_GH"/>
    <property type="match status" value="1"/>
</dbReference>
<feature type="binding site" evidence="1">
    <location>
        <position position="746"/>
    </location>
    <ligand>
        <name>Mg(2+)</name>
        <dbReference type="ChEBI" id="CHEBI:18420"/>
        <label>1</label>
    </ligand>
</feature>